<dbReference type="PANTHER" id="PTHR39419:SF1">
    <property type="entry name" value="SLL0814 PROTEIN"/>
    <property type="match status" value="1"/>
</dbReference>
<feature type="transmembrane region" description="Helical" evidence="1">
    <location>
        <begin position="141"/>
        <end position="161"/>
    </location>
</feature>
<organism evidence="2">
    <name type="scientific">hydrocarbon metagenome</name>
    <dbReference type="NCBI Taxonomy" id="938273"/>
    <lineage>
        <taxon>unclassified sequences</taxon>
        <taxon>metagenomes</taxon>
        <taxon>ecological metagenomes</taxon>
    </lineage>
</organism>
<feature type="transmembrane region" description="Helical" evidence="1">
    <location>
        <begin position="209"/>
        <end position="228"/>
    </location>
</feature>
<feature type="transmembrane region" description="Helical" evidence="1">
    <location>
        <begin position="110"/>
        <end position="129"/>
    </location>
</feature>
<feature type="transmembrane region" description="Helical" evidence="1">
    <location>
        <begin position="234"/>
        <end position="253"/>
    </location>
</feature>
<reference evidence="2" key="1">
    <citation type="journal article" date="2015" name="Proc. Natl. Acad. Sci. U.S.A.">
        <title>Networks of energetic and metabolic interactions define dynamics in microbial communities.</title>
        <authorList>
            <person name="Embree M."/>
            <person name="Liu J.K."/>
            <person name="Al-Bassam M.M."/>
            <person name="Zengler K."/>
        </authorList>
    </citation>
    <scope>NUCLEOTIDE SEQUENCE</scope>
</reference>
<dbReference type="PANTHER" id="PTHR39419">
    <property type="entry name" value="SLL0814 PROTEIN"/>
    <property type="match status" value="1"/>
</dbReference>
<keyword evidence="1" id="KW-0472">Membrane</keyword>
<evidence type="ECO:0000313" key="2">
    <source>
        <dbReference type="EMBL" id="KUG20561.1"/>
    </source>
</evidence>
<accession>A0A0W8FIF2</accession>
<feature type="transmembrane region" description="Helical" evidence="1">
    <location>
        <begin position="12"/>
        <end position="33"/>
    </location>
</feature>
<dbReference type="Pfam" id="PF04240">
    <property type="entry name" value="Caroten_synth"/>
    <property type="match status" value="1"/>
</dbReference>
<evidence type="ECO:0008006" key="3">
    <source>
        <dbReference type="Google" id="ProtNLM"/>
    </source>
</evidence>
<feature type="transmembrane region" description="Helical" evidence="1">
    <location>
        <begin position="173"/>
        <end position="197"/>
    </location>
</feature>
<evidence type="ECO:0000256" key="1">
    <source>
        <dbReference type="SAM" id="Phobius"/>
    </source>
</evidence>
<feature type="transmembrane region" description="Helical" evidence="1">
    <location>
        <begin position="39"/>
        <end position="58"/>
    </location>
</feature>
<proteinExistence type="predicted"/>
<keyword evidence="1" id="KW-1133">Transmembrane helix</keyword>
<dbReference type="InterPro" id="IPR007354">
    <property type="entry name" value="CruF-like"/>
</dbReference>
<keyword evidence="1" id="KW-0812">Transmembrane</keyword>
<name>A0A0W8FIF2_9ZZZZ</name>
<sequence>MPRETPLRVIRVTRTAVLIASALALFIAGYSVVRFDTGLDIPLVSGLFILALALPSYLALLRWLGPAPGLFLLVALSVLPVIVEALAIVTGVPYGEFSYSPDLGYRVFSLVPWTMAFAYLPMLLGSFTAASHLVGNAPLRLIAGSAAFLVLVDLAVDPALVHAGFWEWPGGGLYYGIPAANFFGWFLTGALYSGILYRIAQGRLSTGSPVPAAVAGSLLLILSLWTGYLLWVGFLLPFFIGLVLLLALLYLTAMRPGA</sequence>
<dbReference type="EMBL" id="LNQE01001175">
    <property type="protein sequence ID" value="KUG20561.1"/>
    <property type="molecule type" value="Genomic_DNA"/>
</dbReference>
<protein>
    <recommendedName>
        <fullName evidence="3">Carotenoid biosynthesis protein</fullName>
    </recommendedName>
</protein>
<gene>
    <name evidence="2" type="ORF">ASZ90_009698</name>
</gene>
<feature type="transmembrane region" description="Helical" evidence="1">
    <location>
        <begin position="70"/>
        <end position="90"/>
    </location>
</feature>
<dbReference type="AlphaFoldDB" id="A0A0W8FIF2"/>
<comment type="caution">
    <text evidence="2">The sequence shown here is derived from an EMBL/GenBank/DDBJ whole genome shotgun (WGS) entry which is preliminary data.</text>
</comment>